<dbReference type="PANTHER" id="PTHR38248:SF2">
    <property type="entry name" value="FUNK1 11"/>
    <property type="match status" value="1"/>
</dbReference>
<gene>
    <name evidence="3" type="ORF">EUX98_g4181</name>
</gene>
<dbReference type="OrthoDB" id="2791154at2759"/>
<protein>
    <recommendedName>
        <fullName evidence="2">Fungal-type protein kinase domain-containing protein</fullName>
    </recommendedName>
</protein>
<feature type="compositionally biased region" description="Low complexity" evidence="1">
    <location>
        <begin position="567"/>
        <end position="576"/>
    </location>
</feature>
<dbReference type="Proteomes" id="UP000308730">
    <property type="component" value="Unassembled WGS sequence"/>
</dbReference>
<evidence type="ECO:0000259" key="2">
    <source>
        <dbReference type="Pfam" id="PF17667"/>
    </source>
</evidence>
<name>A0A4S4MX61_9APHY</name>
<dbReference type="InterPro" id="IPR040976">
    <property type="entry name" value="Pkinase_fungal"/>
</dbReference>
<dbReference type="SUPFAM" id="SSF56112">
    <property type="entry name" value="Protein kinase-like (PK-like)"/>
    <property type="match status" value="1"/>
</dbReference>
<feature type="domain" description="Fungal-type protein kinase" evidence="2">
    <location>
        <begin position="104"/>
        <end position="299"/>
    </location>
</feature>
<comment type="caution">
    <text evidence="3">The sequence shown here is derived from an EMBL/GenBank/DDBJ whole genome shotgun (WGS) entry which is preliminary data.</text>
</comment>
<evidence type="ECO:0000313" key="4">
    <source>
        <dbReference type="Proteomes" id="UP000308730"/>
    </source>
</evidence>
<dbReference type="Gene3D" id="1.10.510.10">
    <property type="entry name" value="Transferase(Phosphotransferase) domain 1"/>
    <property type="match status" value="1"/>
</dbReference>
<sequence length="636" mass="71912">MGGPIHAVGCKLECQRSQDVGLVCKGVADWPDRALVVESARDTPQIDINVYKKQHDHLWDDGFVDIIGNEYVSDRRPYAARNSSVFSVIPGECIFRHPDLAETSTKDDNVWDNLKRMCDYVAEIQLRQHRAFVFTLYIHLTSARLMRFDRSGVVMSLPIDLKTEPEKLYEFFYRLRNATDAELGYDPTATMVLPTDPDVTAVQRAISILPSSRVKFYIEKAFNDDQWPFYRLQVPDPKDPTLPHVFLIRNLSSHGDSLTGRATKGYIAFDLATKEFCFLKDSWRLLSDDIHPELEVYKRLAHAGAWKAGVLHRDVSDGNIMIYEDPTTRRISGLLIDWDLCKYKEELSRGKTQKTRSGTWRYLSATLLNFPKKPYELADDIESFLHLLCIFALRFHHHNLDPVVLKVTLDDHYDVSWYQDGYCLGSYQKLSDVRGGLLPCTLRTKDTFSTLLQVLAAICKEHYASLDFDDLQEQFGITPETAASASVEPTEYDSAPPIVPAFSDIDERSRKENAQLEADLPLPKPAVATLNTHSRFAFAFYDALTRDGWIPHDKTVDQFEKINRRPSSTGTSGSTGDSIRPKRGRRAFVSLEGEDHKSVQPSKPKKQKISATSGPSRVTRVIASGSGLQAGHHAPP</sequence>
<dbReference type="AlphaFoldDB" id="A0A4S4MX61"/>
<feature type="domain" description="Fungal-type protein kinase" evidence="2">
    <location>
        <begin position="307"/>
        <end position="389"/>
    </location>
</feature>
<dbReference type="PANTHER" id="PTHR38248">
    <property type="entry name" value="FUNK1 6"/>
    <property type="match status" value="1"/>
</dbReference>
<evidence type="ECO:0000256" key="1">
    <source>
        <dbReference type="SAM" id="MobiDB-lite"/>
    </source>
</evidence>
<reference evidence="3 4" key="1">
    <citation type="submission" date="2019-02" db="EMBL/GenBank/DDBJ databases">
        <title>Genome sequencing of the rare red list fungi Antrodiella citrinella (Flaviporus citrinellus).</title>
        <authorList>
            <person name="Buettner E."/>
            <person name="Kellner H."/>
        </authorList>
    </citation>
    <scope>NUCLEOTIDE SEQUENCE [LARGE SCALE GENOMIC DNA]</scope>
    <source>
        <strain evidence="3 4">DSM 108506</strain>
    </source>
</reference>
<proteinExistence type="predicted"/>
<accession>A0A4S4MX61</accession>
<feature type="region of interest" description="Disordered" evidence="1">
    <location>
        <begin position="560"/>
        <end position="636"/>
    </location>
</feature>
<organism evidence="3 4">
    <name type="scientific">Antrodiella citrinella</name>
    <dbReference type="NCBI Taxonomy" id="2447956"/>
    <lineage>
        <taxon>Eukaryota</taxon>
        <taxon>Fungi</taxon>
        <taxon>Dikarya</taxon>
        <taxon>Basidiomycota</taxon>
        <taxon>Agaricomycotina</taxon>
        <taxon>Agaricomycetes</taxon>
        <taxon>Polyporales</taxon>
        <taxon>Steccherinaceae</taxon>
        <taxon>Antrodiella</taxon>
    </lineage>
</organism>
<evidence type="ECO:0000313" key="3">
    <source>
        <dbReference type="EMBL" id="THH30018.1"/>
    </source>
</evidence>
<dbReference type="EMBL" id="SGPM01000097">
    <property type="protein sequence ID" value="THH30018.1"/>
    <property type="molecule type" value="Genomic_DNA"/>
</dbReference>
<keyword evidence="4" id="KW-1185">Reference proteome</keyword>
<dbReference type="InterPro" id="IPR011009">
    <property type="entry name" value="Kinase-like_dom_sf"/>
</dbReference>
<dbReference type="Pfam" id="PF17667">
    <property type="entry name" value="Pkinase_fungal"/>
    <property type="match status" value="2"/>
</dbReference>